<keyword evidence="1" id="KW-1133">Transmembrane helix</keyword>
<dbReference type="InterPro" id="IPR013320">
    <property type="entry name" value="ConA-like_dom_sf"/>
</dbReference>
<dbReference type="EMBL" id="JAGEOJ010000035">
    <property type="protein sequence ID" value="MBO2455313.1"/>
    <property type="molecule type" value="Genomic_DNA"/>
</dbReference>
<dbReference type="Pfam" id="PF00722">
    <property type="entry name" value="Glyco_hydro_16"/>
    <property type="match status" value="1"/>
</dbReference>
<dbReference type="GO" id="GO:0004553">
    <property type="term" value="F:hydrolase activity, hydrolyzing O-glycosyl compounds"/>
    <property type="evidence" value="ECO:0007669"/>
    <property type="project" value="InterPro"/>
</dbReference>
<proteinExistence type="predicted"/>
<keyword evidence="1" id="KW-0812">Transmembrane</keyword>
<reference evidence="3" key="1">
    <citation type="submission" date="2021-03" db="EMBL/GenBank/DDBJ databases">
        <authorList>
            <person name="Kanchanasin P."/>
            <person name="Saeng-In P."/>
            <person name="Phongsopitanun W."/>
            <person name="Yuki M."/>
            <person name="Kudo T."/>
            <person name="Ohkuma M."/>
            <person name="Tanasupawat S."/>
        </authorList>
    </citation>
    <scope>NUCLEOTIDE SEQUENCE</scope>
    <source>
        <strain evidence="3">GKU 128</strain>
    </source>
</reference>
<protein>
    <submittedName>
        <fullName evidence="3">Glycoside hydrolase family 16 protein</fullName>
    </submittedName>
</protein>
<keyword evidence="4" id="KW-1185">Reference proteome</keyword>
<evidence type="ECO:0000313" key="4">
    <source>
        <dbReference type="Proteomes" id="UP000669179"/>
    </source>
</evidence>
<comment type="caution">
    <text evidence="3">The sequence shown here is derived from an EMBL/GenBank/DDBJ whole genome shotgun (WGS) entry which is preliminary data.</text>
</comment>
<accession>A0A939PS91</accession>
<feature type="domain" description="GH16" evidence="2">
    <location>
        <begin position="31"/>
        <end position="274"/>
    </location>
</feature>
<evidence type="ECO:0000259" key="2">
    <source>
        <dbReference type="PROSITE" id="PS51762"/>
    </source>
</evidence>
<dbReference type="InterPro" id="IPR000757">
    <property type="entry name" value="Beta-glucanase-like"/>
</dbReference>
<dbReference type="GO" id="GO:0005975">
    <property type="term" value="P:carbohydrate metabolic process"/>
    <property type="evidence" value="ECO:0007669"/>
    <property type="project" value="InterPro"/>
</dbReference>
<dbReference type="InterPro" id="IPR050546">
    <property type="entry name" value="Glycosyl_Hydrlase_16"/>
</dbReference>
<dbReference type="CDD" id="cd00413">
    <property type="entry name" value="Glyco_hydrolase_16"/>
    <property type="match status" value="1"/>
</dbReference>
<dbReference type="RefSeq" id="WP_208263540.1">
    <property type="nucleotide sequence ID" value="NZ_JAGEOJ010000035.1"/>
</dbReference>
<gene>
    <name evidence="3" type="ORF">J4573_50110</name>
</gene>
<organism evidence="3 4">
    <name type="scientific">Actinomadura barringtoniae</name>
    <dbReference type="NCBI Taxonomy" id="1427535"/>
    <lineage>
        <taxon>Bacteria</taxon>
        <taxon>Bacillati</taxon>
        <taxon>Actinomycetota</taxon>
        <taxon>Actinomycetes</taxon>
        <taxon>Streptosporangiales</taxon>
        <taxon>Thermomonosporaceae</taxon>
        <taxon>Actinomadura</taxon>
    </lineage>
</organism>
<evidence type="ECO:0000313" key="3">
    <source>
        <dbReference type="EMBL" id="MBO2455313.1"/>
    </source>
</evidence>
<feature type="transmembrane region" description="Helical" evidence="1">
    <location>
        <begin position="6"/>
        <end position="25"/>
    </location>
</feature>
<dbReference type="PANTHER" id="PTHR10963">
    <property type="entry name" value="GLYCOSYL HYDROLASE-RELATED"/>
    <property type="match status" value="1"/>
</dbReference>
<evidence type="ECO:0000256" key="1">
    <source>
        <dbReference type="SAM" id="Phobius"/>
    </source>
</evidence>
<dbReference type="SUPFAM" id="SSF49899">
    <property type="entry name" value="Concanavalin A-like lectins/glucanases"/>
    <property type="match status" value="1"/>
</dbReference>
<dbReference type="AlphaFoldDB" id="A0A939PS91"/>
<dbReference type="Proteomes" id="UP000669179">
    <property type="component" value="Unassembled WGS sequence"/>
</dbReference>
<dbReference type="PROSITE" id="PS51762">
    <property type="entry name" value="GH16_2"/>
    <property type="match status" value="1"/>
</dbReference>
<dbReference type="Gene3D" id="2.60.120.200">
    <property type="match status" value="1"/>
</dbReference>
<keyword evidence="1" id="KW-0472">Membrane</keyword>
<dbReference type="PANTHER" id="PTHR10963:SF60">
    <property type="entry name" value="GRAM-NEGATIVE BACTERIA-BINDING PROTEIN 1-RELATED"/>
    <property type="match status" value="1"/>
</dbReference>
<keyword evidence="3" id="KW-0378">Hydrolase</keyword>
<sequence length="274" mass="29623">MTDVTGFARGAVVVGFAVAIGVLVAQDDEAPAGQGKPLPVPSGVGPSAAAEYGWGRPVLSDEFSGSAVDTRAWAVYDSEGHAGNGRRSPAAVTVRDGLLTITGRRDGTTGGMAWKQGERKYGRWEARIRVSRACACYHPVLLLWPTGGGSGVAPKGGGGEIDYTETIDDGRRGSTHFFLHYGPENQDHQIEAKVRTDMTRWHTFAVDWTPRSISGYIDGRRWFYTADKRAQPPGPMGQTVQLDWFPEDTGRTARGVSRSAPASLQVDWIRMYAP</sequence>
<name>A0A939PS91_9ACTN</name>